<gene>
    <name evidence="3" type="primary">pkp4</name>
    <name evidence="3" type="ORF">DAT39_010612</name>
</gene>
<feature type="region of interest" description="Disordered" evidence="2">
    <location>
        <begin position="214"/>
        <end position="329"/>
    </location>
</feature>
<feature type="non-terminal residue" evidence="3">
    <location>
        <position position="1"/>
    </location>
</feature>
<feature type="compositionally biased region" description="Polar residues" evidence="2">
    <location>
        <begin position="265"/>
        <end position="281"/>
    </location>
</feature>
<evidence type="ECO:0000256" key="1">
    <source>
        <dbReference type="SAM" id="Coils"/>
    </source>
</evidence>
<keyword evidence="1" id="KW-0175">Coiled coil</keyword>
<name>A0A8J4UN41_CLAMG</name>
<keyword evidence="4" id="KW-1185">Reference proteome</keyword>
<dbReference type="EMBL" id="QNUK01000160">
    <property type="protein sequence ID" value="KAF5899662.1"/>
    <property type="molecule type" value="Genomic_DNA"/>
</dbReference>
<organism evidence="3 4">
    <name type="scientific">Clarias magur</name>
    <name type="common">Asian catfish</name>
    <name type="synonym">Macropteronotus magur</name>
    <dbReference type="NCBI Taxonomy" id="1594786"/>
    <lineage>
        <taxon>Eukaryota</taxon>
        <taxon>Metazoa</taxon>
        <taxon>Chordata</taxon>
        <taxon>Craniata</taxon>
        <taxon>Vertebrata</taxon>
        <taxon>Euteleostomi</taxon>
        <taxon>Actinopterygii</taxon>
        <taxon>Neopterygii</taxon>
        <taxon>Teleostei</taxon>
        <taxon>Ostariophysi</taxon>
        <taxon>Siluriformes</taxon>
        <taxon>Clariidae</taxon>
        <taxon>Clarias</taxon>
    </lineage>
</organism>
<sequence>MSVSHGFRWYMSVLPVLHVVEPSPSYRQVLTVVRVCRVLTASLLIMVQAPGGFPSSRPPLICQGGKRRIGRSLHSRLHTSLLLAGVKYYIDRVYRRLNRQPRRTDITFMPPGRSDPSNPSLSRSVGRIAYTHTAERIIPLIGGMPTPELSPMSEEGLLLPIKDQLANHNMESESTANNILASVKEQELQFERLTRELEVERQIVANQLERCRLGAESPGAASGSSSEKSLHWRPTDVSSAADAKPVREQLSLCSPEQSSLHEKSVGNSRSSTQMNSYSDSGYQDAGSYYGSQNVGRTDSRLPHSYPGGGPAASATLMRNSRAEGQASTQ</sequence>
<dbReference type="AlphaFoldDB" id="A0A8J4UN41"/>
<dbReference type="OrthoDB" id="9805541at2759"/>
<feature type="compositionally biased region" description="Low complexity" evidence="2">
    <location>
        <begin position="214"/>
        <end position="227"/>
    </location>
</feature>
<dbReference type="Proteomes" id="UP000727407">
    <property type="component" value="Unassembled WGS sequence"/>
</dbReference>
<reference evidence="3" key="1">
    <citation type="submission" date="2020-07" db="EMBL/GenBank/DDBJ databases">
        <title>Clarias magur genome sequencing, assembly and annotation.</title>
        <authorList>
            <person name="Kushwaha B."/>
            <person name="Kumar R."/>
            <person name="Das P."/>
            <person name="Joshi C.G."/>
            <person name="Kumar D."/>
            <person name="Nagpure N.S."/>
            <person name="Pandey M."/>
            <person name="Agarwal S."/>
            <person name="Srivastava S."/>
            <person name="Singh M."/>
            <person name="Sahoo L."/>
            <person name="Jayasankar P."/>
            <person name="Meher P.K."/>
            <person name="Koringa P.G."/>
            <person name="Iquebal M.A."/>
            <person name="Das S.P."/>
            <person name="Bit A."/>
            <person name="Patnaik S."/>
            <person name="Patel N."/>
            <person name="Shah T.M."/>
            <person name="Hinsu A."/>
            <person name="Jena J.K."/>
        </authorList>
    </citation>
    <scope>NUCLEOTIDE SEQUENCE</scope>
    <source>
        <strain evidence="3">CIFAMagur01</strain>
        <tissue evidence="3">Testis</tissue>
    </source>
</reference>
<proteinExistence type="predicted"/>
<feature type="region of interest" description="Disordered" evidence="2">
    <location>
        <begin position="104"/>
        <end position="123"/>
    </location>
</feature>
<protein>
    <submittedName>
        <fullName evidence="3">Plakophilin-4 isoform X9</fullName>
    </submittedName>
</protein>
<comment type="caution">
    <text evidence="3">The sequence shown here is derived from an EMBL/GenBank/DDBJ whole genome shotgun (WGS) entry which is preliminary data.</text>
</comment>
<accession>A0A8J4UN41</accession>
<feature type="coiled-coil region" evidence="1">
    <location>
        <begin position="176"/>
        <end position="203"/>
    </location>
</feature>
<evidence type="ECO:0000313" key="4">
    <source>
        <dbReference type="Proteomes" id="UP000727407"/>
    </source>
</evidence>
<evidence type="ECO:0000313" key="3">
    <source>
        <dbReference type="EMBL" id="KAF5899662.1"/>
    </source>
</evidence>
<evidence type="ECO:0000256" key="2">
    <source>
        <dbReference type="SAM" id="MobiDB-lite"/>
    </source>
</evidence>